<evidence type="ECO:0000313" key="4">
    <source>
        <dbReference type="EMBL" id="SDK70009.1"/>
    </source>
</evidence>
<keyword evidence="4" id="KW-0560">Oxidoreductase</keyword>
<dbReference type="Gene3D" id="3.30.9.10">
    <property type="entry name" value="D-Amino Acid Oxidase, subunit A, domain 2"/>
    <property type="match status" value="1"/>
</dbReference>
<accession>A0A1G9E1M0</accession>
<evidence type="ECO:0000256" key="1">
    <source>
        <dbReference type="ARBA" id="ARBA00022630"/>
    </source>
</evidence>
<sequence length="392" mass="43979">MRTQVAIVGAGPAGMLLSHLLHLQGIESIVLERRSREYVQQRVRAGVLEQGTVDVLREAGVSERLDRQGHPHHGVNVQFDGERLRIPLSELTEGRSITVYGQQEVVKDLADRRERDGGRVHYEASDVSIEGPDTEQPLVRFTANDGTNHEIRCDFVVGCDGFHGVSRKTIPETVRTDYERVYPFGWLGILAEVPPSSEELIYSNHVNGFALQSLRSQELSRMYLQCDPDDSIENWSDERIWAELQTRLGTPGWELREGPIIDKSISALRSFVTEPMSYGRLFLAGDSAHIVPPTGAKGLNLAVADVARLAQAMTDFYSGNGTTGLDTYSEDCLRRVWRVQHFSWWMTSMTHRFDGPDAAFDRRLQRSQFDYLRTSKAAATTLAENYVGLASV</sequence>
<dbReference type="PRINTS" id="PR00420">
    <property type="entry name" value="RNGMNOXGNASE"/>
</dbReference>
<dbReference type="GO" id="GO:0043639">
    <property type="term" value="P:benzoate catabolic process"/>
    <property type="evidence" value="ECO:0007669"/>
    <property type="project" value="InterPro"/>
</dbReference>
<dbReference type="NCBIfam" id="NF006091">
    <property type="entry name" value="PRK08243.1"/>
    <property type="match status" value="1"/>
</dbReference>
<dbReference type="InterPro" id="IPR002938">
    <property type="entry name" value="FAD-bd"/>
</dbReference>
<gene>
    <name evidence="4" type="ORF">SAMN04487820_11167</name>
</gene>
<dbReference type="SUPFAM" id="SSF51905">
    <property type="entry name" value="FAD/NAD(P)-binding domain"/>
    <property type="match status" value="1"/>
</dbReference>
<dbReference type="EMBL" id="FNFM01000011">
    <property type="protein sequence ID" value="SDK70009.1"/>
    <property type="molecule type" value="Genomic_DNA"/>
</dbReference>
<dbReference type="InterPro" id="IPR036188">
    <property type="entry name" value="FAD/NAD-bd_sf"/>
</dbReference>
<dbReference type="InterPro" id="IPR050641">
    <property type="entry name" value="RIFMO-like"/>
</dbReference>
<dbReference type="Pfam" id="PF01494">
    <property type="entry name" value="FAD_binding_3"/>
    <property type="match status" value="1"/>
</dbReference>
<dbReference type="InterPro" id="IPR012733">
    <property type="entry name" value="HB_mOase"/>
</dbReference>
<dbReference type="RefSeq" id="WP_092630584.1">
    <property type="nucleotide sequence ID" value="NZ_FNFM01000011.1"/>
</dbReference>
<keyword evidence="5" id="KW-1185">Reference proteome</keyword>
<keyword evidence="2" id="KW-0274">FAD</keyword>
<dbReference type="GO" id="GO:0071949">
    <property type="term" value="F:FAD binding"/>
    <property type="evidence" value="ECO:0007669"/>
    <property type="project" value="InterPro"/>
</dbReference>
<evidence type="ECO:0000313" key="5">
    <source>
        <dbReference type="Proteomes" id="UP000199213"/>
    </source>
</evidence>
<keyword evidence="1" id="KW-0285">Flavoprotein</keyword>
<proteinExistence type="predicted"/>
<evidence type="ECO:0000259" key="3">
    <source>
        <dbReference type="Pfam" id="PF01494"/>
    </source>
</evidence>
<organism evidence="4 5">
    <name type="scientific">Actinopolyspora mzabensis</name>
    <dbReference type="NCBI Taxonomy" id="995066"/>
    <lineage>
        <taxon>Bacteria</taxon>
        <taxon>Bacillati</taxon>
        <taxon>Actinomycetota</taxon>
        <taxon>Actinomycetes</taxon>
        <taxon>Actinopolysporales</taxon>
        <taxon>Actinopolysporaceae</taxon>
        <taxon>Actinopolyspora</taxon>
    </lineage>
</organism>
<dbReference type="OrthoDB" id="9791689at2"/>
<dbReference type="Gene3D" id="3.50.50.60">
    <property type="entry name" value="FAD/NAD(P)-binding domain"/>
    <property type="match status" value="1"/>
</dbReference>
<name>A0A1G9E1M0_ACTMZ</name>
<dbReference type="NCBIfam" id="TIGR02360">
    <property type="entry name" value="pbenz_hydroxyl"/>
    <property type="match status" value="1"/>
</dbReference>
<dbReference type="SUPFAM" id="SSF54373">
    <property type="entry name" value="FAD-linked reductases, C-terminal domain"/>
    <property type="match status" value="1"/>
</dbReference>
<protein>
    <submittedName>
        <fullName evidence="4">p-hydroxybenzoate 3-monooxygenase</fullName>
    </submittedName>
</protein>
<reference evidence="5" key="1">
    <citation type="submission" date="2016-10" db="EMBL/GenBank/DDBJ databases">
        <authorList>
            <person name="Varghese N."/>
            <person name="Submissions S."/>
        </authorList>
    </citation>
    <scope>NUCLEOTIDE SEQUENCE [LARGE SCALE GENOMIC DNA]</scope>
    <source>
        <strain evidence="5">DSM 45460</strain>
    </source>
</reference>
<evidence type="ECO:0000256" key="2">
    <source>
        <dbReference type="ARBA" id="ARBA00022827"/>
    </source>
</evidence>
<keyword evidence="4" id="KW-0503">Monooxygenase</keyword>
<dbReference type="PANTHER" id="PTHR43004:SF3">
    <property type="entry name" value="P-HYDROXYBENZOATE HYDROXYLASE"/>
    <property type="match status" value="1"/>
</dbReference>
<feature type="domain" description="FAD-binding" evidence="3">
    <location>
        <begin position="2"/>
        <end position="342"/>
    </location>
</feature>
<dbReference type="AlphaFoldDB" id="A0A1G9E1M0"/>
<dbReference type="GO" id="GO:0018659">
    <property type="term" value="F:4-hydroxybenzoate 3-monooxygenase activity"/>
    <property type="evidence" value="ECO:0007669"/>
    <property type="project" value="InterPro"/>
</dbReference>
<dbReference type="Proteomes" id="UP000199213">
    <property type="component" value="Unassembled WGS sequence"/>
</dbReference>
<dbReference type="PANTHER" id="PTHR43004">
    <property type="entry name" value="TRK SYSTEM POTASSIUM UPTAKE PROTEIN"/>
    <property type="match status" value="1"/>
</dbReference>